<dbReference type="PANTHER" id="PTHR22846">
    <property type="entry name" value="WD40 REPEAT PROTEIN"/>
    <property type="match status" value="1"/>
</dbReference>
<protein>
    <submittedName>
        <fullName evidence="9">Uncharacterized protein</fullName>
    </submittedName>
</protein>
<dbReference type="FunFam" id="2.130.10.10:FF:000218">
    <property type="entry name" value="WD40 repeat-containing protein HOS15"/>
    <property type="match status" value="1"/>
</dbReference>
<dbReference type="CDD" id="cd00200">
    <property type="entry name" value="WD40"/>
    <property type="match status" value="1"/>
</dbReference>
<dbReference type="GO" id="GO:0000118">
    <property type="term" value="C:histone deacetylase complex"/>
    <property type="evidence" value="ECO:0000318"/>
    <property type="project" value="GO_Central"/>
</dbReference>
<dbReference type="Gene3D" id="2.130.10.10">
    <property type="entry name" value="YVTN repeat-like/Quinoprotein amine dehydrogenase"/>
    <property type="match status" value="1"/>
</dbReference>
<evidence type="ECO:0000256" key="7">
    <source>
        <dbReference type="PROSITE-ProRule" id="PRU00221"/>
    </source>
</evidence>
<keyword evidence="10" id="KW-1185">Reference proteome</keyword>
<dbReference type="GO" id="GO:0003714">
    <property type="term" value="F:transcription corepressor activity"/>
    <property type="evidence" value="ECO:0000318"/>
    <property type="project" value="GO_Central"/>
</dbReference>
<feature type="region of interest" description="Disordered" evidence="8">
    <location>
        <begin position="29"/>
        <end position="73"/>
    </location>
</feature>
<keyword evidence="5" id="KW-0804">Transcription</keyword>
<dbReference type="PROSITE" id="PS00678">
    <property type="entry name" value="WD_REPEATS_1"/>
    <property type="match status" value="1"/>
</dbReference>
<dbReference type="PROSITE" id="PS50294">
    <property type="entry name" value="WD_REPEATS_REGION"/>
    <property type="match status" value="5"/>
</dbReference>
<reference evidence="9" key="1">
    <citation type="journal article" date="2012" name="Nature">
        <title>The tomato genome sequence provides insights into fleshy fruit evolution.</title>
        <authorList>
            <consortium name="Tomato Genome Consortium"/>
        </authorList>
    </citation>
    <scope>NUCLEOTIDE SEQUENCE [LARGE SCALE GENOMIC DNA]</scope>
    <source>
        <strain evidence="9">cv. Heinz 1706</strain>
    </source>
</reference>
<feature type="repeat" description="WD" evidence="7">
    <location>
        <begin position="133"/>
        <end position="165"/>
    </location>
</feature>
<dbReference type="SMART" id="SM00320">
    <property type="entry name" value="WD40"/>
    <property type="match status" value="7"/>
</dbReference>
<dbReference type="InterPro" id="IPR001680">
    <property type="entry name" value="WD40_rpt"/>
</dbReference>
<dbReference type="EnsemblPlants" id="Solyc12g088540.2.1">
    <property type="protein sequence ID" value="Solyc12g088540.2.1"/>
    <property type="gene ID" value="Solyc12g088540.2"/>
</dbReference>
<dbReference type="PANTHER" id="PTHR22846:SF67">
    <property type="entry name" value="F-BOX-LIKE_WD REPEAT-CONTAINING PROTEIN TBL1XR1 ISOFORM X1"/>
    <property type="match status" value="1"/>
</dbReference>
<proteinExistence type="predicted"/>
<dbReference type="AlphaFoldDB" id="A0A3Q7JDJ9"/>
<dbReference type="STRING" id="4081.A0A3Q7JDJ9"/>
<organism evidence="9">
    <name type="scientific">Solanum lycopersicum</name>
    <name type="common">Tomato</name>
    <name type="synonym">Lycopersicon esculentum</name>
    <dbReference type="NCBI Taxonomy" id="4081"/>
    <lineage>
        <taxon>Eukaryota</taxon>
        <taxon>Viridiplantae</taxon>
        <taxon>Streptophyta</taxon>
        <taxon>Embryophyta</taxon>
        <taxon>Tracheophyta</taxon>
        <taxon>Spermatophyta</taxon>
        <taxon>Magnoliopsida</taxon>
        <taxon>eudicotyledons</taxon>
        <taxon>Gunneridae</taxon>
        <taxon>Pentapetalae</taxon>
        <taxon>asterids</taxon>
        <taxon>lamiids</taxon>
        <taxon>Solanales</taxon>
        <taxon>Solanaceae</taxon>
        <taxon>Solanoideae</taxon>
        <taxon>Solaneae</taxon>
        <taxon>Solanum</taxon>
        <taxon>Solanum subgen. Lycopersicon</taxon>
    </lineage>
</organism>
<sequence>MDEDFKLLEPMDLITKSVDELRKIIKEKNEKAQKKKLRGKGKANADHKREPTRRTEMEKQHKEKELEHDSERSDVMVLEGHTSEVFACAWSPEGSLLASGSGDATARIWTIGDGPFNYTIPNVLVLNHLDSQATEENKDVTSLDWNREGTLLATGSYDGQARIWKRSGKLASTLNKHEGPIMSLKWNKKGNYLLSGSIDTTAIVWDVKSGESKQQFGFHSGQLLDVAWRNNDSFATSSADSMIYVCKVGENKPVKKFSGHQNEINAIDWDPLGSLLASCSDDTTVKEIYTIKWSPTGAGTSNPNQQLLLASASFDTTVKLWDVHQGRLLHSFNSHREPIYSIAFSPNGEYLASGSLDKCMNIWSVK</sequence>
<dbReference type="Proteomes" id="UP000004994">
    <property type="component" value="Chromosome 12"/>
</dbReference>
<dbReference type="GO" id="GO:0006357">
    <property type="term" value="P:regulation of transcription by RNA polymerase II"/>
    <property type="evidence" value="ECO:0000318"/>
    <property type="project" value="GO_Central"/>
</dbReference>
<feature type="repeat" description="WD" evidence="7">
    <location>
        <begin position="308"/>
        <end position="331"/>
    </location>
</feature>
<dbReference type="SUPFAM" id="SSF50978">
    <property type="entry name" value="WD40 repeat-like"/>
    <property type="match status" value="1"/>
</dbReference>
<keyword evidence="6" id="KW-0539">Nucleus</keyword>
<feature type="repeat" description="WD" evidence="7">
    <location>
        <begin position="78"/>
        <end position="119"/>
    </location>
</feature>
<dbReference type="InterPro" id="IPR045183">
    <property type="entry name" value="Ebi-like"/>
</dbReference>
<evidence type="ECO:0000256" key="5">
    <source>
        <dbReference type="ARBA" id="ARBA00023163"/>
    </source>
</evidence>
<evidence type="ECO:0000256" key="4">
    <source>
        <dbReference type="ARBA" id="ARBA00023015"/>
    </source>
</evidence>
<evidence type="ECO:0000256" key="8">
    <source>
        <dbReference type="SAM" id="MobiDB-lite"/>
    </source>
</evidence>
<dbReference type="OMA" id="LASGXSE"/>
<name>A0A3Q7JDJ9_SOLLC</name>
<feature type="repeat" description="WD" evidence="7">
    <location>
        <begin position="174"/>
        <end position="215"/>
    </location>
</feature>
<feature type="compositionally biased region" description="Basic and acidic residues" evidence="8">
    <location>
        <begin position="43"/>
        <end position="73"/>
    </location>
</feature>
<dbReference type="InParanoid" id="A0A3Q7JDJ9"/>
<reference evidence="9" key="2">
    <citation type="submission" date="2019-01" db="UniProtKB">
        <authorList>
            <consortium name="EnsemblPlants"/>
        </authorList>
    </citation>
    <scope>IDENTIFICATION</scope>
    <source>
        <strain evidence="9">cv. Heinz 1706</strain>
    </source>
</reference>
<comment type="subcellular location">
    <subcellularLocation>
        <location evidence="1">Nucleus</location>
    </subcellularLocation>
</comment>
<accession>A0A3Q7JDJ9</accession>
<dbReference type="PROSITE" id="PS50082">
    <property type="entry name" value="WD_REPEATS_2"/>
    <property type="match status" value="6"/>
</dbReference>
<dbReference type="InterPro" id="IPR020472">
    <property type="entry name" value="WD40_PAC1"/>
</dbReference>
<dbReference type="InterPro" id="IPR015943">
    <property type="entry name" value="WD40/YVTN_repeat-like_dom_sf"/>
</dbReference>
<dbReference type="Pfam" id="PF00400">
    <property type="entry name" value="WD40"/>
    <property type="match status" value="6"/>
</dbReference>
<dbReference type="InterPro" id="IPR019775">
    <property type="entry name" value="WD40_repeat_CS"/>
</dbReference>
<dbReference type="PRINTS" id="PR00320">
    <property type="entry name" value="GPROTEINBRPT"/>
</dbReference>
<feature type="repeat" description="WD" evidence="7">
    <location>
        <begin position="332"/>
        <end position="366"/>
    </location>
</feature>
<keyword evidence="2 7" id="KW-0853">WD repeat</keyword>
<dbReference type="InterPro" id="IPR036322">
    <property type="entry name" value="WD40_repeat_dom_sf"/>
</dbReference>
<evidence type="ECO:0000256" key="2">
    <source>
        <dbReference type="ARBA" id="ARBA00022574"/>
    </source>
</evidence>
<keyword evidence="4" id="KW-0805">Transcription regulation</keyword>
<feature type="repeat" description="WD" evidence="7">
    <location>
        <begin position="257"/>
        <end position="286"/>
    </location>
</feature>
<evidence type="ECO:0000256" key="6">
    <source>
        <dbReference type="ARBA" id="ARBA00023242"/>
    </source>
</evidence>
<dbReference type="FunCoup" id="A0A3Q7JDJ9">
    <property type="interactions" value="2547"/>
</dbReference>
<dbReference type="Gramene" id="Solyc12g088540.2.1">
    <property type="protein sequence ID" value="Solyc12g088540.2.1"/>
    <property type="gene ID" value="Solyc12g088540.2"/>
</dbReference>
<dbReference type="PaxDb" id="4081-Solyc12g088540.1.1"/>
<evidence type="ECO:0000256" key="1">
    <source>
        <dbReference type="ARBA" id="ARBA00004123"/>
    </source>
</evidence>
<keyword evidence="3" id="KW-0677">Repeat</keyword>
<evidence type="ECO:0000256" key="3">
    <source>
        <dbReference type="ARBA" id="ARBA00022737"/>
    </source>
</evidence>
<evidence type="ECO:0000313" key="10">
    <source>
        <dbReference type="Proteomes" id="UP000004994"/>
    </source>
</evidence>
<evidence type="ECO:0000313" key="9">
    <source>
        <dbReference type="EnsemblPlants" id="Solyc12g088540.2.1"/>
    </source>
</evidence>